<organism evidence="1 2">
    <name type="scientific">Termitidicoccus mucosus</name>
    <dbReference type="NCBI Taxonomy" id="1184151"/>
    <lineage>
        <taxon>Bacteria</taxon>
        <taxon>Pseudomonadati</taxon>
        <taxon>Verrucomicrobiota</taxon>
        <taxon>Opitutia</taxon>
        <taxon>Opitutales</taxon>
        <taxon>Opitutaceae</taxon>
        <taxon>Termitidicoccus</taxon>
    </lineage>
</organism>
<dbReference type="EMBL" id="LRRQ01000036">
    <property type="protein sequence ID" value="OAM91189.1"/>
    <property type="molecule type" value="Genomic_DNA"/>
</dbReference>
<protein>
    <submittedName>
        <fullName evidence="1">Uncharacterized protein</fullName>
    </submittedName>
</protein>
<evidence type="ECO:0000313" key="1">
    <source>
        <dbReference type="EMBL" id="OAM91189.1"/>
    </source>
</evidence>
<dbReference type="Proteomes" id="UP000078486">
    <property type="component" value="Unassembled WGS sequence"/>
</dbReference>
<dbReference type="AlphaFoldDB" id="A0A178IPM8"/>
<evidence type="ECO:0000313" key="2">
    <source>
        <dbReference type="Proteomes" id="UP000078486"/>
    </source>
</evidence>
<comment type="caution">
    <text evidence="1">The sequence shown here is derived from an EMBL/GenBank/DDBJ whole genome shotgun (WGS) entry which is preliminary data.</text>
</comment>
<name>A0A178IPM8_9BACT</name>
<keyword evidence="2" id="KW-1185">Reference proteome</keyword>
<accession>A0A178IPM8</accession>
<gene>
    <name evidence="1" type="ORF">AW736_04390</name>
</gene>
<sequence>MLHPAFLSEAAAHPRATGHNANFPHVGNFLRKSARKPCTTQGFLLLNRPHPPQKKNDTETHSVSFFWKTQTVNPSSHLAGGDIAASAFGWTSNCSINASVAGNVVRYDAGKLRMQLSWKAWMSSSISCRQNPITVT</sequence>
<proteinExistence type="predicted"/>
<reference evidence="1 2" key="1">
    <citation type="submission" date="2016-01" db="EMBL/GenBank/DDBJ databases">
        <title>High potential of lignocellulose degradation of a new Verrucomicrobia species.</title>
        <authorList>
            <person name="Wang Y."/>
            <person name="Shi Y."/>
            <person name="Qiu Z."/>
            <person name="Liu S."/>
            <person name="Yang H."/>
        </authorList>
    </citation>
    <scope>NUCLEOTIDE SEQUENCE [LARGE SCALE GENOMIC DNA]</scope>
    <source>
        <strain evidence="1 2">TSB47</strain>
    </source>
</reference>